<feature type="region of interest" description="Disordered" evidence="2">
    <location>
        <begin position="1"/>
        <end position="23"/>
    </location>
</feature>
<dbReference type="EMBL" id="KQ085915">
    <property type="protein sequence ID" value="KLO16505.1"/>
    <property type="molecule type" value="Genomic_DNA"/>
</dbReference>
<proteinExistence type="predicted"/>
<evidence type="ECO:0000259" key="4">
    <source>
        <dbReference type="PROSITE" id="PS51294"/>
    </source>
</evidence>
<feature type="region of interest" description="Disordered" evidence="2">
    <location>
        <begin position="245"/>
        <end position="304"/>
    </location>
</feature>
<feature type="compositionally biased region" description="Polar residues" evidence="2">
    <location>
        <begin position="687"/>
        <end position="697"/>
    </location>
</feature>
<keyword evidence="6" id="KW-1185">Reference proteome</keyword>
<evidence type="ECO:0008006" key="7">
    <source>
        <dbReference type="Google" id="ProtNLM"/>
    </source>
</evidence>
<organism evidence="5 6">
    <name type="scientific">Schizopora paradoxa</name>
    <dbReference type="NCBI Taxonomy" id="27342"/>
    <lineage>
        <taxon>Eukaryota</taxon>
        <taxon>Fungi</taxon>
        <taxon>Dikarya</taxon>
        <taxon>Basidiomycota</taxon>
        <taxon>Agaricomycotina</taxon>
        <taxon>Agaricomycetes</taxon>
        <taxon>Hymenochaetales</taxon>
        <taxon>Schizoporaceae</taxon>
        <taxon>Schizopora</taxon>
    </lineage>
</organism>
<name>A0A0H2RWV5_9AGAM</name>
<dbReference type="InterPro" id="IPR009057">
    <property type="entry name" value="Homeodomain-like_sf"/>
</dbReference>
<evidence type="ECO:0000259" key="3">
    <source>
        <dbReference type="PROSITE" id="PS50090"/>
    </source>
</evidence>
<feature type="compositionally biased region" description="Polar residues" evidence="2">
    <location>
        <begin position="1"/>
        <end position="11"/>
    </location>
</feature>
<dbReference type="SUPFAM" id="SSF46689">
    <property type="entry name" value="Homeodomain-like"/>
    <property type="match status" value="2"/>
</dbReference>
<evidence type="ECO:0000313" key="6">
    <source>
        <dbReference type="Proteomes" id="UP000053477"/>
    </source>
</evidence>
<feature type="domain" description="HTH myb-type" evidence="4">
    <location>
        <begin position="87"/>
        <end position="146"/>
    </location>
</feature>
<feature type="region of interest" description="Disordered" evidence="2">
    <location>
        <begin position="441"/>
        <end position="463"/>
    </location>
</feature>
<feature type="region of interest" description="Disordered" evidence="2">
    <location>
        <begin position="639"/>
        <end position="710"/>
    </location>
</feature>
<dbReference type="PANTHER" id="PTHR46734">
    <property type="entry name" value="TELOMERIC REPEAT-BINDING FACTOR 1 TERF1"/>
    <property type="match status" value="1"/>
</dbReference>
<gene>
    <name evidence="5" type="ORF">SCHPADRAFT_914045</name>
</gene>
<feature type="region of interest" description="Disordered" evidence="2">
    <location>
        <begin position="351"/>
        <end position="404"/>
    </location>
</feature>
<dbReference type="InParanoid" id="A0A0H2RWV5"/>
<accession>A0A0H2RWV5</accession>
<dbReference type="InterPro" id="IPR017930">
    <property type="entry name" value="Myb_dom"/>
</dbReference>
<feature type="domain" description="Myb-like" evidence="3">
    <location>
        <begin position="87"/>
        <end position="142"/>
    </location>
</feature>
<dbReference type="PROSITE" id="PS50090">
    <property type="entry name" value="MYB_LIKE"/>
    <property type="match status" value="2"/>
</dbReference>
<sequence length="854" mass="94098">MTVPSSSTFSFTAPYPPTSSTGTIKQRRVSLALASSPKVFPAWSFRDDTTIDSHVTSGSTLVPEKKGKMRRIAAEDGSPADKAPAVAEKRQRKKWTEEETNMLVKGCNKYGVGNWKAILNDPSLQFDSRSPVDLKDRFRTFFPDAYKQHYPNAKTHLSSKVRSTLPDGTSIFEKTRSKKRRPFTIEEDAALKAGYEKHGTVWSTIVKDPIFQEQKRRSTDLRDRFRNAFPHLYQAAGYKPRTLPKKKIVGQRAATDDQLLTSRTRSPTRRRRARTTAGYSYSVPHSTACSDLDDNSSDEDEDDEILQRPTAFVKEKTPQPEVDLEEHPFHSDSSIAELGLHVMDPIDPLADISLPDFQPDASQTPSDLTDQSQWSSGHHSPPQTDDWNSTANTSATSPASSHVSNLEYFQRDGSVNYRHDGLPAVGKSAWGPADWMSANPRLDHSGSSSSFIGGPSPPPSSPFSFSQLSHGIMDRYDLFQNDQMHDFTSEVAPSDSLSAFSDPDMFPTQSMRGFTHHSNYAGDLIFGARTHQPQYQMGSLDGFGLGLSGMGQAAPGVNPMQLLTPSLAGIEELELNAICLEDPDDEVMQTTVDVGVQKDELDGSDATMGLPIDVADFINLPPQTIEEIIGLTMNPDMVQEMNVTPPATPAPSSRASRNLHHHSTSGQYGSLHSRSLSVPPFEHRAAPQQQQNLQGHATPQPPSRSLSLFDIPPIAPDSTSFSPASFATMFNESFKSIAELSDVPFLDLHYYGHPGGQSLQHHDIIDPCVDMARKGQALDLAYSHPFMGTQASSSSSLLHAHNHHATISPHKLTNHHHPHHHHQRGQSAVSPKDLMLNSNNDNKRKRASWDGGQA</sequence>
<dbReference type="OrthoDB" id="608866at2759"/>
<evidence type="ECO:0000313" key="5">
    <source>
        <dbReference type="EMBL" id="KLO16505.1"/>
    </source>
</evidence>
<feature type="compositionally biased region" description="Basic residues" evidence="2">
    <location>
        <begin position="812"/>
        <end position="824"/>
    </location>
</feature>
<feature type="compositionally biased region" description="Acidic residues" evidence="2">
    <location>
        <begin position="291"/>
        <end position="304"/>
    </location>
</feature>
<keyword evidence="1" id="KW-0539">Nucleus</keyword>
<dbReference type="Pfam" id="PF00249">
    <property type="entry name" value="Myb_DNA-binding"/>
    <property type="match status" value="1"/>
</dbReference>
<evidence type="ECO:0000256" key="1">
    <source>
        <dbReference type="ARBA" id="ARBA00023242"/>
    </source>
</evidence>
<dbReference type="AlphaFoldDB" id="A0A0H2RWV5"/>
<dbReference type="Gene3D" id="1.10.246.220">
    <property type="match status" value="1"/>
</dbReference>
<feature type="compositionally biased region" description="Low complexity" evidence="2">
    <location>
        <begin position="388"/>
        <end position="401"/>
    </location>
</feature>
<feature type="domain" description="Myb-like" evidence="3">
    <location>
        <begin position="175"/>
        <end position="229"/>
    </location>
</feature>
<protein>
    <recommendedName>
        <fullName evidence="7">Myb-like domain-containing protein</fullName>
    </recommendedName>
</protein>
<dbReference type="Gene3D" id="1.10.10.60">
    <property type="entry name" value="Homeodomain-like"/>
    <property type="match status" value="1"/>
</dbReference>
<dbReference type="SMART" id="SM00717">
    <property type="entry name" value="SANT"/>
    <property type="match status" value="2"/>
</dbReference>
<evidence type="ECO:0000256" key="2">
    <source>
        <dbReference type="SAM" id="MobiDB-lite"/>
    </source>
</evidence>
<dbReference type="PANTHER" id="PTHR46734:SF1">
    <property type="entry name" value="TELOMERIC REPEAT-BINDING FACTOR 1"/>
    <property type="match status" value="1"/>
</dbReference>
<feature type="domain" description="HTH myb-type" evidence="4">
    <location>
        <begin position="175"/>
        <end position="233"/>
    </location>
</feature>
<dbReference type="STRING" id="27342.A0A0H2RWV5"/>
<dbReference type="InterPro" id="IPR001005">
    <property type="entry name" value="SANT/Myb"/>
</dbReference>
<dbReference type="Proteomes" id="UP000053477">
    <property type="component" value="Unassembled WGS sequence"/>
</dbReference>
<feature type="compositionally biased region" description="Polar residues" evidence="2">
    <location>
        <begin position="360"/>
        <end position="387"/>
    </location>
</feature>
<feature type="region of interest" description="Disordered" evidence="2">
    <location>
        <begin position="809"/>
        <end position="854"/>
    </location>
</feature>
<feature type="compositionally biased region" description="Polar residues" evidence="2">
    <location>
        <begin position="664"/>
        <end position="676"/>
    </location>
</feature>
<dbReference type="PROSITE" id="PS51294">
    <property type="entry name" value="HTH_MYB"/>
    <property type="match status" value="2"/>
</dbReference>
<feature type="region of interest" description="Disordered" evidence="2">
    <location>
        <begin position="66"/>
        <end position="94"/>
    </location>
</feature>
<feature type="compositionally biased region" description="Low complexity" evidence="2">
    <location>
        <begin position="445"/>
        <end position="454"/>
    </location>
</feature>
<reference evidence="5 6" key="1">
    <citation type="submission" date="2015-04" db="EMBL/GenBank/DDBJ databases">
        <title>Complete genome sequence of Schizopora paradoxa KUC8140, a cosmopolitan wood degrader in East Asia.</title>
        <authorList>
            <consortium name="DOE Joint Genome Institute"/>
            <person name="Min B."/>
            <person name="Park H."/>
            <person name="Jang Y."/>
            <person name="Kim J.-J."/>
            <person name="Kim K.H."/>
            <person name="Pangilinan J."/>
            <person name="Lipzen A."/>
            <person name="Riley R."/>
            <person name="Grigoriev I.V."/>
            <person name="Spatafora J.W."/>
            <person name="Choi I.-G."/>
        </authorList>
    </citation>
    <scope>NUCLEOTIDE SEQUENCE [LARGE SCALE GENOMIC DNA]</scope>
    <source>
        <strain evidence="5 6">KUC8140</strain>
    </source>
</reference>
<dbReference type="InterPro" id="IPR052450">
    <property type="entry name" value="TRBD-Containing_Protein"/>
</dbReference>
<dbReference type="CDD" id="cd11660">
    <property type="entry name" value="SANT_TRF"/>
    <property type="match status" value="2"/>
</dbReference>